<evidence type="ECO:0000256" key="1">
    <source>
        <dbReference type="ARBA" id="ARBA00001947"/>
    </source>
</evidence>
<dbReference type="EMBL" id="VRMN01000002">
    <property type="protein sequence ID" value="KAA8496347.1"/>
    <property type="molecule type" value="Genomic_DNA"/>
</dbReference>
<evidence type="ECO:0000256" key="4">
    <source>
        <dbReference type="ARBA" id="ARBA00022670"/>
    </source>
</evidence>
<sequence>MVDRAKLVAVQVGDSFSGYTLERDEYVHEIRSQARVWVHEKTGAELLSISNTEENKAFGVTLRTPPTDSTGVPHILEHSVLCGSRKYPVKEPFVELMKSSLQTFLNAMTFPDKTMYPVASCNLQDFHNLVDVYLDAVFFPRLTPDTLAQEGHHIELDSPQGELAFKGVVYNEMKGVFSSPESVLRSLSQRVLYPDITYGVESGGDPRDIPDLKWEQFKGFHERFYHPSNARLFFYGDDDEESRLRITDAYLTEFSRRDVTDSRVALQTPFKEPRRFSYEYDAGSEGLENKYMATVNWMLPEITATPPMDVFALELLSAVLLGTSGAPLQKALVDSGLGDEVVGGGLETDLRQMAFSVGLKGMKADGTEQMHELVLRVLSELAQQGFSRETIDASLNTIEFRLREANTGGFPRGLVVLINSLSMWLHESDPLTPLRYEAPLAELKARLDAGERVLESLIEKHFLQNTHRVTVELKPDAGAAAREEARERARLDAAKQSMKPEDLERLVAETERLKAKQMAHDDPAELAKIPCLKKSDLPLKNKTVAYSEEALGSGSECGARLFFHEQPTNGIAYVDMGFDMRHLPSELLPYMSLFTSFIKDMGTAEYDYVAMQQRIGRETGGIRFNTYISELVHHDVATAKDAPLLAMLTVRGKCVPAQVQSLTTLMRELLLDTKWDNKERFKQLVIEERAATESSVAPSGHQYASSLIRAQFRASGAASEKMGGLAYLTFLRALEARLDSDWDAVYNELLRLRDLVVQQQGLIMNVTADADGFKQVRPALETFFNSVPPKASPRGASHWSEDALFPRRSEAVVIPAQINYVGKGGNLKDLGFDPTGGSYLAAKYLGTSYLWDTVRVQGGAYGGFCSLDMRTGNFLYLSYRDPNIKYTLDAYDKAPEFLRNADVGSEDLEKAIIGAIGDMDSYSLPDAKGYASMLRVLTGETDDLRQERREQILGASVQDFRALGDALEEMTSSASVVVVGSKEAVKKARDEGVAFDAEASVF</sequence>
<evidence type="ECO:0000256" key="8">
    <source>
        <dbReference type="ARBA" id="ARBA00023049"/>
    </source>
</evidence>
<reference evidence="12" key="1">
    <citation type="journal article" date="2019" name="Nat. Commun.">
        <title>Expansion of phycobilisome linker gene families in mesophilic red algae.</title>
        <authorList>
            <person name="Lee J."/>
            <person name="Kim D."/>
            <person name="Bhattacharya D."/>
            <person name="Yoon H.S."/>
        </authorList>
    </citation>
    <scope>NUCLEOTIDE SEQUENCE [LARGE SCALE GENOMIC DNA]</scope>
    <source>
        <strain evidence="12">CCMP 1328</strain>
    </source>
</reference>
<dbReference type="GO" id="GO:0005739">
    <property type="term" value="C:mitochondrion"/>
    <property type="evidence" value="ECO:0007669"/>
    <property type="project" value="UniProtKB-SubCell"/>
</dbReference>
<dbReference type="Pfam" id="PF05193">
    <property type="entry name" value="Peptidase_M16_C"/>
    <property type="match status" value="1"/>
</dbReference>
<dbReference type="InterPro" id="IPR007863">
    <property type="entry name" value="Peptidase_M16_C"/>
</dbReference>
<name>A0A5J4Z0Z0_PORPP</name>
<evidence type="ECO:0000313" key="11">
    <source>
        <dbReference type="EMBL" id="KAA8496347.1"/>
    </source>
</evidence>
<dbReference type="FunFam" id="3.30.830.10:FF:000009">
    <property type="entry name" value="Presequence protease, mitochondrial"/>
    <property type="match status" value="1"/>
</dbReference>
<dbReference type="InterPro" id="IPR011765">
    <property type="entry name" value="Pept_M16_N"/>
</dbReference>
<dbReference type="GO" id="GO:0016485">
    <property type="term" value="P:protein processing"/>
    <property type="evidence" value="ECO:0007669"/>
    <property type="project" value="TreeGrafter"/>
</dbReference>
<dbReference type="InterPro" id="IPR055130">
    <property type="entry name" value="PreP_C"/>
</dbReference>
<evidence type="ECO:0000256" key="9">
    <source>
        <dbReference type="ARBA" id="ARBA00023128"/>
    </source>
</evidence>
<evidence type="ECO:0000259" key="10">
    <source>
        <dbReference type="SMART" id="SM01264"/>
    </source>
</evidence>
<dbReference type="PANTHER" id="PTHR43016">
    <property type="entry name" value="PRESEQUENCE PROTEASE"/>
    <property type="match status" value="1"/>
</dbReference>
<dbReference type="PANTHER" id="PTHR43016:SF13">
    <property type="entry name" value="PRESEQUENCE PROTEASE, MITOCHONDRIAL"/>
    <property type="match status" value="1"/>
</dbReference>
<dbReference type="GO" id="GO:0004222">
    <property type="term" value="F:metalloendopeptidase activity"/>
    <property type="evidence" value="ECO:0007669"/>
    <property type="project" value="TreeGrafter"/>
</dbReference>
<feature type="domain" description="Peptidase M16C associated" evidence="10">
    <location>
        <begin position="473"/>
        <end position="734"/>
    </location>
</feature>
<dbReference type="Pfam" id="PF00675">
    <property type="entry name" value="Peptidase_M16"/>
    <property type="match status" value="1"/>
</dbReference>
<protein>
    <submittedName>
        <fullName evidence="11">Presequence protease 1, chloroplastic/mitochondrial</fullName>
    </submittedName>
</protein>
<dbReference type="AlphaFoldDB" id="A0A5J4Z0Z0"/>
<comment type="caution">
    <text evidence="11">The sequence shown here is derived from an EMBL/GenBank/DDBJ whole genome shotgun (WGS) entry which is preliminary data.</text>
</comment>
<keyword evidence="4 11" id="KW-0645">Protease</keyword>
<keyword evidence="6" id="KW-0378">Hydrolase</keyword>
<dbReference type="Proteomes" id="UP000324585">
    <property type="component" value="Unassembled WGS sequence"/>
</dbReference>
<comment type="cofactor">
    <cofactor evidence="1">
        <name>Zn(2+)</name>
        <dbReference type="ChEBI" id="CHEBI:29105"/>
    </cofactor>
</comment>
<dbReference type="InterPro" id="IPR011249">
    <property type="entry name" value="Metalloenz_LuxS/M16"/>
</dbReference>
<evidence type="ECO:0000313" key="12">
    <source>
        <dbReference type="Proteomes" id="UP000324585"/>
    </source>
</evidence>
<organism evidence="11 12">
    <name type="scientific">Porphyridium purpureum</name>
    <name type="common">Red alga</name>
    <name type="synonym">Porphyridium cruentum</name>
    <dbReference type="NCBI Taxonomy" id="35688"/>
    <lineage>
        <taxon>Eukaryota</taxon>
        <taxon>Rhodophyta</taxon>
        <taxon>Bangiophyceae</taxon>
        <taxon>Porphyridiales</taxon>
        <taxon>Porphyridiaceae</taxon>
        <taxon>Porphyridium</taxon>
    </lineage>
</organism>
<keyword evidence="9" id="KW-0496">Mitochondrion</keyword>
<evidence type="ECO:0000256" key="3">
    <source>
        <dbReference type="ARBA" id="ARBA00007575"/>
    </source>
</evidence>
<gene>
    <name evidence="11" type="ORF">FVE85_0076</name>
</gene>
<dbReference type="GO" id="GO:0046872">
    <property type="term" value="F:metal ion binding"/>
    <property type="evidence" value="ECO:0007669"/>
    <property type="project" value="UniProtKB-KW"/>
</dbReference>
<dbReference type="OrthoDB" id="10250783at2759"/>
<keyword evidence="7" id="KW-0862">Zinc</keyword>
<dbReference type="Gene3D" id="3.30.830.10">
    <property type="entry name" value="Metalloenzyme, LuxS/M16 peptidase-like"/>
    <property type="match status" value="4"/>
</dbReference>
<keyword evidence="5" id="KW-0479">Metal-binding</keyword>
<comment type="subcellular location">
    <subcellularLocation>
        <location evidence="2">Mitochondrion</location>
    </subcellularLocation>
</comment>
<dbReference type="Pfam" id="PF08367">
    <property type="entry name" value="M16C_assoc"/>
    <property type="match status" value="1"/>
</dbReference>
<proteinExistence type="inferred from homology"/>
<dbReference type="SMART" id="SM01264">
    <property type="entry name" value="M16C_associated"/>
    <property type="match status" value="1"/>
</dbReference>
<comment type="similarity">
    <text evidence="3">Belongs to the peptidase M16 family. PreP subfamily.</text>
</comment>
<dbReference type="InterPro" id="IPR013578">
    <property type="entry name" value="Peptidase_M16C_assoc"/>
</dbReference>
<keyword evidence="8" id="KW-0482">Metalloprotease</keyword>
<evidence type="ECO:0000256" key="2">
    <source>
        <dbReference type="ARBA" id="ARBA00004173"/>
    </source>
</evidence>
<evidence type="ECO:0000256" key="6">
    <source>
        <dbReference type="ARBA" id="ARBA00022801"/>
    </source>
</evidence>
<keyword evidence="12" id="KW-1185">Reference proteome</keyword>
<accession>A0A5J4Z0Z0</accession>
<evidence type="ECO:0000256" key="7">
    <source>
        <dbReference type="ARBA" id="ARBA00022833"/>
    </source>
</evidence>
<dbReference type="FunFam" id="3.30.830.10:FF:000034">
    <property type="entry name" value="presequence protease 1, chloroplastic/mitochondrial"/>
    <property type="match status" value="1"/>
</dbReference>
<dbReference type="Pfam" id="PF22516">
    <property type="entry name" value="PreP_C"/>
    <property type="match status" value="1"/>
</dbReference>
<dbReference type="SUPFAM" id="SSF63411">
    <property type="entry name" value="LuxS/MPP-like metallohydrolase"/>
    <property type="match status" value="4"/>
</dbReference>
<evidence type="ECO:0000256" key="5">
    <source>
        <dbReference type="ARBA" id="ARBA00022723"/>
    </source>
</evidence>
<dbReference type="OMA" id="NYLYYIR"/>